<proteinExistence type="predicted"/>
<evidence type="ECO:0000313" key="1">
    <source>
        <dbReference type="EMBL" id="SVB51738.1"/>
    </source>
</evidence>
<accession>A0A382ELX6</accession>
<organism evidence="1">
    <name type="scientific">marine metagenome</name>
    <dbReference type="NCBI Taxonomy" id="408172"/>
    <lineage>
        <taxon>unclassified sequences</taxon>
        <taxon>metagenomes</taxon>
        <taxon>ecological metagenomes</taxon>
    </lineage>
</organism>
<dbReference type="AlphaFoldDB" id="A0A382ELX6"/>
<gene>
    <name evidence="1" type="ORF">METZ01_LOCUS204592</name>
</gene>
<sequence length="31" mass="3601">VYHFEKSIFATGLTGAVPNHFFLIEMNPEKY</sequence>
<name>A0A382ELX6_9ZZZZ</name>
<reference evidence="1" key="1">
    <citation type="submission" date="2018-05" db="EMBL/GenBank/DDBJ databases">
        <authorList>
            <person name="Lanie J.A."/>
            <person name="Ng W.-L."/>
            <person name="Kazmierczak K.M."/>
            <person name="Andrzejewski T.M."/>
            <person name="Davidsen T.M."/>
            <person name="Wayne K.J."/>
            <person name="Tettelin H."/>
            <person name="Glass J.I."/>
            <person name="Rusch D."/>
            <person name="Podicherti R."/>
            <person name="Tsui H.-C.T."/>
            <person name="Winkler M.E."/>
        </authorList>
    </citation>
    <scope>NUCLEOTIDE SEQUENCE</scope>
</reference>
<dbReference type="EMBL" id="UINC01045229">
    <property type="protein sequence ID" value="SVB51738.1"/>
    <property type="molecule type" value="Genomic_DNA"/>
</dbReference>
<protein>
    <submittedName>
        <fullName evidence="1">Uncharacterized protein</fullName>
    </submittedName>
</protein>
<feature type="non-terminal residue" evidence="1">
    <location>
        <position position="1"/>
    </location>
</feature>